<keyword evidence="4 7" id="KW-0812">Transmembrane</keyword>
<protein>
    <submittedName>
        <fullName evidence="9">Sugar ABC transporter permease</fullName>
    </submittedName>
</protein>
<keyword evidence="3" id="KW-1003">Cell membrane</keyword>
<feature type="transmembrane region" description="Helical" evidence="7">
    <location>
        <begin position="290"/>
        <end position="309"/>
    </location>
</feature>
<feature type="transmembrane region" description="Helical" evidence="7">
    <location>
        <begin position="96"/>
        <end position="117"/>
    </location>
</feature>
<name>A0A3S1BH47_9BACL</name>
<evidence type="ECO:0000313" key="9">
    <source>
        <dbReference type="EMBL" id="RUT41492.1"/>
    </source>
</evidence>
<evidence type="ECO:0000256" key="1">
    <source>
        <dbReference type="ARBA" id="ARBA00004651"/>
    </source>
</evidence>
<dbReference type="InterPro" id="IPR035906">
    <property type="entry name" value="MetI-like_sf"/>
</dbReference>
<dbReference type="PROSITE" id="PS50928">
    <property type="entry name" value="ABC_TM1"/>
    <property type="match status" value="1"/>
</dbReference>
<keyword evidence="5 7" id="KW-1133">Transmembrane helix</keyword>
<keyword evidence="6 7" id="KW-0472">Membrane</keyword>
<feature type="transmembrane region" description="Helical" evidence="7">
    <location>
        <begin position="138"/>
        <end position="162"/>
    </location>
</feature>
<evidence type="ECO:0000256" key="4">
    <source>
        <dbReference type="ARBA" id="ARBA00022692"/>
    </source>
</evidence>
<dbReference type="CDD" id="cd06261">
    <property type="entry name" value="TM_PBP2"/>
    <property type="match status" value="1"/>
</dbReference>
<keyword evidence="2 7" id="KW-0813">Transport</keyword>
<evidence type="ECO:0000256" key="7">
    <source>
        <dbReference type="RuleBase" id="RU363032"/>
    </source>
</evidence>
<evidence type="ECO:0000256" key="2">
    <source>
        <dbReference type="ARBA" id="ARBA00022448"/>
    </source>
</evidence>
<dbReference type="PANTHER" id="PTHR43227:SF11">
    <property type="entry name" value="BLL4140 PROTEIN"/>
    <property type="match status" value="1"/>
</dbReference>
<comment type="caution">
    <text evidence="9">The sequence shown here is derived from an EMBL/GenBank/DDBJ whole genome shotgun (WGS) entry which is preliminary data.</text>
</comment>
<evidence type="ECO:0000256" key="3">
    <source>
        <dbReference type="ARBA" id="ARBA00022475"/>
    </source>
</evidence>
<evidence type="ECO:0000313" key="10">
    <source>
        <dbReference type="Proteomes" id="UP000279446"/>
    </source>
</evidence>
<dbReference type="RefSeq" id="WP_127194478.1">
    <property type="nucleotide sequence ID" value="NZ_RZNY01000029.1"/>
</dbReference>
<dbReference type="Pfam" id="PF00528">
    <property type="entry name" value="BPD_transp_1"/>
    <property type="match status" value="1"/>
</dbReference>
<dbReference type="InterPro" id="IPR000515">
    <property type="entry name" value="MetI-like"/>
</dbReference>
<feature type="transmembrane region" description="Helical" evidence="7">
    <location>
        <begin position="182"/>
        <end position="207"/>
    </location>
</feature>
<dbReference type="OrthoDB" id="2062428at2"/>
<evidence type="ECO:0000256" key="5">
    <source>
        <dbReference type="ARBA" id="ARBA00022989"/>
    </source>
</evidence>
<dbReference type="GO" id="GO:0055085">
    <property type="term" value="P:transmembrane transport"/>
    <property type="evidence" value="ECO:0007669"/>
    <property type="project" value="InterPro"/>
</dbReference>
<keyword evidence="10" id="KW-1185">Reference proteome</keyword>
<sequence>MADSKASISNVDQHLIRKNRSFKNRDQLSLQSMIIPGILFILIFTFIPLYGVIIAFKDYSIITGIKGIFTAEWVGLDNFKEFVTDINFWNMLRNTIGINLLGLIITFPITILFALMLNELTSARFKKLTQTVTYLPHFISWSIFGGLIINILSPSNGVVNYVLMSLGVISEPIHFLGEQDYFWLLAVLTQLVKDLGWGAILYLAAIAGIDQEMFEAAYMDGASRFRRIWHITLPAISGTIVILLVFAISNILNSGFDQFFVLQNPLNIDASEVIDTYVYKIGLRQFRMEYATAVGLMKTVIAIFLLYIANFSAKKITGKGIF</sequence>
<gene>
    <name evidence="9" type="ORF">EJP82_23390</name>
</gene>
<organism evidence="9 10">
    <name type="scientific">Paenibacillus anaericanus</name>
    <dbReference type="NCBI Taxonomy" id="170367"/>
    <lineage>
        <taxon>Bacteria</taxon>
        <taxon>Bacillati</taxon>
        <taxon>Bacillota</taxon>
        <taxon>Bacilli</taxon>
        <taxon>Bacillales</taxon>
        <taxon>Paenibacillaceae</taxon>
        <taxon>Paenibacillus</taxon>
    </lineage>
</organism>
<dbReference type="Proteomes" id="UP000279446">
    <property type="component" value="Unassembled WGS sequence"/>
</dbReference>
<comment type="subcellular location">
    <subcellularLocation>
        <location evidence="1 7">Cell membrane</location>
        <topology evidence="1 7">Multi-pass membrane protein</topology>
    </subcellularLocation>
</comment>
<reference evidence="9 10" key="1">
    <citation type="submission" date="2018-12" db="EMBL/GenBank/DDBJ databases">
        <authorList>
            <person name="Sun L."/>
            <person name="Chen Z."/>
        </authorList>
    </citation>
    <scope>NUCLEOTIDE SEQUENCE [LARGE SCALE GENOMIC DNA]</scope>
    <source>
        <strain evidence="9 10">DSM 15890</strain>
    </source>
</reference>
<dbReference type="Gene3D" id="1.10.3720.10">
    <property type="entry name" value="MetI-like"/>
    <property type="match status" value="1"/>
</dbReference>
<feature type="domain" description="ABC transmembrane type-1" evidence="8">
    <location>
        <begin position="92"/>
        <end position="309"/>
    </location>
</feature>
<dbReference type="PANTHER" id="PTHR43227">
    <property type="entry name" value="BLL4140 PROTEIN"/>
    <property type="match status" value="1"/>
</dbReference>
<dbReference type="AlphaFoldDB" id="A0A3S1BH47"/>
<feature type="transmembrane region" description="Helical" evidence="7">
    <location>
        <begin position="33"/>
        <end position="56"/>
    </location>
</feature>
<comment type="similarity">
    <text evidence="7">Belongs to the binding-protein-dependent transport system permease family.</text>
</comment>
<dbReference type="EMBL" id="RZNY01000029">
    <property type="protein sequence ID" value="RUT41492.1"/>
    <property type="molecule type" value="Genomic_DNA"/>
</dbReference>
<dbReference type="InterPro" id="IPR050809">
    <property type="entry name" value="UgpAE/MalFG_permease"/>
</dbReference>
<proteinExistence type="inferred from homology"/>
<dbReference type="SUPFAM" id="SSF161098">
    <property type="entry name" value="MetI-like"/>
    <property type="match status" value="1"/>
</dbReference>
<evidence type="ECO:0000256" key="6">
    <source>
        <dbReference type="ARBA" id="ARBA00023136"/>
    </source>
</evidence>
<accession>A0A3S1BH47</accession>
<evidence type="ECO:0000259" key="8">
    <source>
        <dbReference type="PROSITE" id="PS50928"/>
    </source>
</evidence>
<feature type="transmembrane region" description="Helical" evidence="7">
    <location>
        <begin position="228"/>
        <end position="252"/>
    </location>
</feature>
<dbReference type="GO" id="GO:0005886">
    <property type="term" value="C:plasma membrane"/>
    <property type="evidence" value="ECO:0007669"/>
    <property type="project" value="UniProtKB-SubCell"/>
</dbReference>